<dbReference type="GO" id="GO:0043565">
    <property type="term" value="F:sequence-specific DNA binding"/>
    <property type="evidence" value="ECO:0007669"/>
    <property type="project" value="InterPro"/>
</dbReference>
<dbReference type="InterPro" id="IPR018062">
    <property type="entry name" value="HTH_AraC-typ_CS"/>
</dbReference>
<gene>
    <name evidence="5" type="ORF">GGE12_007296</name>
</gene>
<dbReference type="InterPro" id="IPR009057">
    <property type="entry name" value="Homeodomain-like_sf"/>
</dbReference>
<proteinExistence type="predicted"/>
<evidence type="ECO:0000313" key="6">
    <source>
        <dbReference type="Proteomes" id="UP000533641"/>
    </source>
</evidence>
<dbReference type="SUPFAM" id="SSF46689">
    <property type="entry name" value="Homeodomain-like"/>
    <property type="match status" value="2"/>
</dbReference>
<dbReference type="InterPro" id="IPR050204">
    <property type="entry name" value="AraC_XylS_family_regulators"/>
</dbReference>
<dbReference type="RefSeq" id="WP_183931030.1">
    <property type="nucleotide sequence ID" value="NZ_JACIGM010000029.1"/>
</dbReference>
<name>A0A7W6RVM3_9HYPH</name>
<feature type="domain" description="HTH araC/xylS-type" evidence="4">
    <location>
        <begin position="195"/>
        <end position="293"/>
    </location>
</feature>
<dbReference type="SMART" id="SM00342">
    <property type="entry name" value="HTH_ARAC"/>
    <property type="match status" value="1"/>
</dbReference>
<dbReference type="PROSITE" id="PS00041">
    <property type="entry name" value="HTH_ARAC_FAMILY_1"/>
    <property type="match status" value="1"/>
</dbReference>
<evidence type="ECO:0000256" key="2">
    <source>
        <dbReference type="ARBA" id="ARBA00023125"/>
    </source>
</evidence>
<dbReference type="AlphaFoldDB" id="A0A7W6RVM3"/>
<evidence type="ECO:0000313" key="5">
    <source>
        <dbReference type="EMBL" id="MBB4279479.1"/>
    </source>
</evidence>
<dbReference type="Proteomes" id="UP000533641">
    <property type="component" value="Unassembled WGS sequence"/>
</dbReference>
<dbReference type="EMBL" id="JACIGM010000029">
    <property type="protein sequence ID" value="MBB4279479.1"/>
    <property type="molecule type" value="Genomic_DNA"/>
</dbReference>
<reference evidence="5 6" key="1">
    <citation type="submission" date="2020-08" db="EMBL/GenBank/DDBJ databases">
        <title>Genomic Encyclopedia of Type Strains, Phase IV (KMG-V): Genome sequencing to study the core and pangenomes of soil and plant-associated prokaryotes.</title>
        <authorList>
            <person name="Whitman W."/>
        </authorList>
    </citation>
    <scope>NUCLEOTIDE SEQUENCE [LARGE SCALE GENOMIC DNA]</scope>
    <source>
        <strain evidence="5 6">SEMIA 402</strain>
    </source>
</reference>
<accession>A0A7W6RVM3</accession>
<protein>
    <submittedName>
        <fullName evidence="5">AraC family transcriptional regulator</fullName>
    </submittedName>
</protein>
<dbReference type="Pfam" id="PF12833">
    <property type="entry name" value="HTH_18"/>
    <property type="match status" value="1"/>
</dbReference>
<comment type="caution">
    <text evidence="5">The sequence shown here is derived from an EMBL/GenBank/DDBJ whole genome shotgun (WGS) entry which is preliminary data.</text>
</comment>
<dbReference type="InterPro" id="IPR018060">
    <property type="entry name" value="HTH_AraC"/>
</dbReference>
<dbReference type="PANTHER" id="PTHR46796">
    <property type="entry name" value="HTH-TYPE TRANSCRIPTIONAL ACTIVATOR RHAS-RELATED"/>
    <property type="match status" value="1"/>
</dbReference>
<keyword evidence="2" id="KW-0238">DNA-binding</keyword>
<sequence length="298" mass="33456">MTAPTFDTWADWIKRGSVAPHILTLKSAGTKLDMVEAIRPKGDLSRMALPSMVLNQDLVGGTHLCGDFGGGRFAGTSVKGGFYLAPPNADYKLTVDAEHHTRALAFSIEYWQMVVDWAADRNFSLTGSKLYNGRCFRSPLIHSIFRQLWRIGDEEGAPSRILAQAAGCEILAELCRLHRAPFSPANGGLAPWAERRCIEIMRMRLAEDISLVELAVEVKLSPFHFSRMFKQSVGVPPRVFLTQLRVDKACELLRYSDLPITEIAFEVGYSSSQVLARVFLKNRNTTPTDYRREHRKLQ</sequence>
<organism evidence="5 6">
    <name type="scientific">Rhizobium mongolense</name>
    <dbReference type="NCBI Taxonomy" id="57676"/>
    <lineage>
        <taxon>Bacteria</taxon>
        <taxon>Pseudomonadati</taxon>
        <taxon>Pseudomonadota</taxon>
        <taxon>Alphaproteobacteria</taxon>
        <taxon>Hyphomicrobiales</taxon>
        <taxon>Rhizobiaceae</taxon>
        <taxon>Rhizobium/Agrobacterium group</taxon>
        <taxon>Rhizobium</taxon>
    </lineage>
</organism>
<evidence type="ECO:0000259" key="4">
    <source>
        <dbReference type="PROSITE" id="PS01124"/>
    </source>
</evidence>
<evidence type="ECO:0000256" key="1">
    <source>
        <dbReference type="ARBA" id="ARBA00023015"/>
    </source>
</evidence>
<keyword evidence="3" id="KW-0804">Transcription</keyword>
<keyword evidence="1" id="KW-0805">Transcription regulation</keyword>
<dbReference type="Gene3D" id="1.10.10.60">
    <property type="entry name" value="Homeodomain-like"/>
    <property type="match status" value="2"/>
</dbReference>
<evidence type="ECO:0000256" key="3">
    <source>
        <dbReference type="ARBA" id="ARBA00023163"/>
    </source>
</evidence>
<dbReference type="GO" id="GO:0003700">
    <property type="term" value="F:DNA-binding transcription factor activity"/>
    <property type="evidence" value="ECO:0007669"/>
    <property type="project" value="InterPro"/>
</dbReference>
<dbReference type="PROSITE" id="PS01124">
    <property type="entry name" value="HTH_ARAC_FAMILY_2"/>
    <property type="match status" value="1"/>
</dbReference>